<evidence type="ECO:0000313" key="3">
    <source>
        <dbReference type="EMBL" id="AJK50075.1"/>
    </source>
</evidence>
<keyword evidence="1" id="KW-0472">Membrane</keyword>
<keyword evidence="1" id="KW-0812">Transmembrane</keyword>
<reference evidence="3 4" key="2">
    <citation type="journal article" date="2016" name="Appl. Microbiol. Biotechnol.">
        <title>Mutations improving production and secretion of extracellular lipase by Burkholderia glumae PG1.</title>
        <authorList>
            <person name="Knapp A."/>
            <person name="Voget S."/>
            <person name="Gao R."/>
            <person name="Zaburannyi N."/>
            <person name="Krysciak D."/>
            <person name="Breuer M."/>
            <person name="Hauer B."/>
            <person name="Streit W.R."/>
            <person name="Muller R."/>
            <person name="Daniel R."/>
            <person name="Jaeger K.E."/>
        </authorList>
    </citation>
    <scope>NUCLEOTIDE SEQUENCE [LARGE SCALE GENOMIC DNA]</scope>
    <source>
        <strain evidence="3 4">PG1</strain>
    </source>
</reference>
<feature type="transmembrane region" description="Helical" evidence="1">
    <location>
        <begin position="412"/>
        <end position="431"/>
    </location>
</feature>
<protein>
    <submittedName>
        <fullName evidence="3">Type VI secretion system protein IcmF</fullName>
    </submittedName>
</protein>
<dbReference type="PANTHER" id="PTHR36153:SF1">
    <property type="entry name" value="TYPE VI SECRETION SYSTEM COMPONENT TSSM1"/>
    <property type="match status" value="1"/>
</dbReference>
<dbReference type="PANTHER" id="PTHR36153">
    <property type="entry name" value="INNER MEMBRANE PROTEIN-RELATED"/>
    <property type="match status" value="1"/>
</dbReference>
<name>A0A0B6S9W1_BURPL</name>
<accession>A0A0B6S9W1</accession>
<dbReference type="KEGG" id="bgp:BGL_2c20110"/>
<feature type="transmembrane region" description="Helical" evidence="1">
    <location>
        <begin position="26"/>
        <end position="44"/>
    </location>
</feature>
<sequence>MDALQKSTAWLKAQTGWAPEPGTLKLVLMAAAAVLALLVLLKLAGKLWARLKPLVKAPAVPPLCGCEPAAGNRVKGWIERATLAVDYLRTGREWRYGTPWLLMLGQAGAGKTSLLESVGPQHTQPLDERQKQLELEGASWYALDQGLVLDPDGKWPESAATVALGDGTADDADLRRWQKFLDQLDALRPERALDGIVLAVSATTFLQRDPARLMAVAQNARQQLRTIEERLEFALPVYVVVTACDHVEGFSAFWRSQAPQRHAEMVGWSAPSQSLETPPAQWGATVFEAIGAQLQALQVETAAHCERIAEHDADPMFLYPLRFAQLQAPFEQWLATVFQVSAWETTFFLRGVYFTGTVADHGDQVEHRDGPRRDVAFVRDLMIDKVLVEKHLARPTRAGVWSRNLLIRRVQWFGVIGFSLLLIAFAVRVWMIDAQIDRVVQALERMQQLQAPVPGAGCIAQAPVYQLVEQVAQIDADASSWLLPVSLVDSRLSSQSARRVIDTAFRKVILPGLACQLSQRAGELGAEATRGITAGLDYTQALGQLNGFVQRVDQYERNASRFQRLLGKTPYAKDRAPLPGFFDLVEYAYRTPVPPYVRSRPGLLPATLAALTDQDFSGAIATPPQLKQNVGNHIAALAAQAGSLLQSELQAGLPLLDQLQAKKQPILPHVRQFTHWLNWIRTAWLGSSATDNPILTVQNQLVASLKPLVTDFGYPSYLQAQVGAQFDAAHQYPLAMQTLNSLSLPGYGPLFVNLDGRIALNPSMQGELTGLNALSSLGYMSINPLTAFSCTGNLANWSPGLLKDANQYAADYQTFLAQPALKGGQPDALYRQLARYQLELAMNNDLAQAQAAAGLATSGTDTSTEAQQSADSGNFATISPLVLNVEKQFRALGMDGSATQLTQCAHQYANSQLGRISLLADQSQLYQPAYLPASQDPDAYFFDLGSTPVVTDMLARQVSRVQVLVGYAQPFLDYLGQAGPAASSTSPNTANAAYWNNTGSEIKRYTQGKDPNSQPAVLDNLFLKVLPALQNSNCGEQLAAYSSPALGNDLFSNHRGQLMQSVQMRCKGERYAQAQNAYQPVASRFNRELAGRYPFGTLDADDAGLNAVKSFFTDYESRRAALEKQVAGLKDPYWKNVRQFLAQLDQVDAFLQGNVVPASAPGDAAGAGSANTTGDAAPLVSLNVNFRALKPGANGSNQISEMNLVSGAKGVSFPNGGSAMDWQFGQPLVLDLSWAGLSLWRPSLAVTAPDLQVDGNTASFAATGNWALLRMIERHRPDSEPATDPRDASRALLQFDVPVLQAKPAGSPVTDTAHVFLGIRVSNVNAKTPTPLKLPVAFPISAPQ</sequence>
<keyword evidence="4" id="KW-1185">Reference proteome</keyword>
<dbReference type="InterPro" id="IPR025743">
    <property type="entry name" value="TssM1_N"/>
</dbReference>
<organism evidence="3 4">
    <name type="scientific">Burkholderia plantarii</name>
    <dbReference type="NCBI Taxonomy" id="41899"/>
    <lineage>
        <taxon>Bacteria</taxon>
        <taxon>Pseudomonadati</taxon>
        <taxon>Pseudomonadota</taxon>
        <taxon>Betaproteobacteria</taxon>
        <taxon>Burkholderiales</taxon>
        <taxon>Burkholderiaceae</taxon>
        <taxon>Burkholderia</taxon>
    </lineage>
</organism>
<dbReference type="HOGENOM" id="CLU_003536_2_0_4"/>
<feature type="domain" description="Type VI secretion system component TssM1 N-terminal" evidence="2">
    <location>
        <begin position="172"/>
        <end position="408"/>
    </location>
</feature>
<dbReference type="RefSeq" id="WP_042628392.1">
    <property type="nucleotide sequence ID" value="NZ_CP002581.1"/>
</dbReference>
<dbReference type="InterPro" id="IPR053156">
    <property type="entry name" value="T6SS_TssM-like"/>
</dbReference>
<dbReference type="EMBL" id="CP002581">
    <property type="protein sequence ID" value="AJK50075.1"/>
    <property type="molecule type" value="Genomic_DNA"/>
</dbReference>
<proteinExistence type="predicted"/>
<dbReference type="Pfam" id="PF14331">
    <property type="entry name" value="IcmF-related_N"/>
    <property type="match status" value="1"/>
</dbReference>
<dbReference type="Proteomes" id="UP000031838">
    <property type="component" value="Chromosome 2"/>
</dbReference>
<evidence type="ECO:0000259" key="2">
    <source>
        <dbReference type="Pfam" id="PF14331"/>
    </source>
</evidence>
<evidence type="ECO:0000313" key="4">
    <source>
        <dbReference type="Proteomes" id="UP000031838"/>
    </source>
</evidence>
<reference evidence="4" key="1">
    <citation type="submission" date="2011-03" db="EMBL/GenBank/DDBJ databases">
        <authorList>
            <person name="Voget S."/>
            <person name="Streit W.R."/>
            <person name="Jaeger K.E."/>
            <person name="Daniel R."/>
        </authorList>
    </citation>
    <scope>NUCLEOTIDE SEQUENCE [LARGE SCALE GENOMIC DNA]</scope>
    <source>
        <strain evidence="4">PG1</strain>
    </source>
</reference>
<evidence type="ECO:0000256" key="1">
    <source>
        <dbReference type="SAM" id="Phobius"/>
    </source>
</evidence>
<keyword evidence="1" id="KW-1133">Transmembrane helix</keyword>
<gene>
    <name evidence="3" type="primary">icmF2</name>
    <name evidence="3" type="ORF">BGL_2c20110</name>
</gene>